<protein>
    <recommendedName>
        <fullName evidence="4 5">Small ribosomal subunit protein bS21</fullName>
    </recommendedName>
</protein>
<evidence type="ECO:0000256" key="4">
    <source>
        <dbReference type="ARBA" id="ARBA00035135"/>
    </source>
</evidence>
<dbReference type="Pfam" id="PF01165">
    <property type="entry name" value="Ribosomal_S21"/>
    <property type="match status" value="1"/>
</dbReference>
<dbReference type="AlphaFoldDB" id="B0VJJ2"/>
<evidence type="ECO:0000313" key="7">
    <source>
        <dbReference type="EMBL" id="CAO81652.1"/>
    </source>
</evidence>
<dbReference type="HOGENOM" id="CLU_159258_1_1_0"/>
<keyword evidence="2 5" id="KW-0689">Ribosomal protein</keyword>
<evidence type="ECO:0000256" key="1">
    <source>
        <dbReference type="ARBA" id="ARBA00006640"/>
    </source>
</evidence>
<keyword evidence="8" id="KW-1185">Reference proteome</keyword>
<dbReference type="eggNOG" id="COG0828">
    <property type="taxonomic scope" value="Bacteria"/>
</dbReference>
<evidence type="ECO:0000256" key="5">
    <source>
        <dbReference type="HAMAP-Rule" id="MF_00358"/>
    </source>
</evidence>
<organism evidence="7 8">
    <name type="scientific">Cloacimonas acidaminovorans (strain Evry)</name>
    <dbReference type="NCBI Taxonomy" id="459349"/>
    <lineage>
        <taxon>Bacteria</taxon>
        <taxon>Pseudomonadati</taxon>
        <taxon>Candidatus Cloacimonadota</taxon>
        <taxon>Candidatus Cloacimonadia</taxon>
        <taxon>Candidatus Cloacimonadales</taxon>
        <taxon>Candidatus Cloacimonadaceae</taxon>
        <taxon>Candidatus Cloacimonas</taxon>
    </lineage>
</organism>
<dbReference type="Gene3D" id="1.20.5.1150">
    <property type="entry name" value="Ribosomal protein S8"/>
    <property type="match status" value="1"/>
</dbReference>
<evidence type="ECO:0000256" key="6">
    <source>
        <dbReference type="RuleBase" id="RU000667"/>
    </source>
</evidence>
<keyword evidence="3 5" id="KW-0687">Ribonucleoprotein</keyword>
<comment type="similarity">
    <text evidence="1 5 6">Belongs to the bacterial ribosomal protein bS21 family.</text>
</comment>
<evidence type="ECO:0000313" key="8">
    <source>
        <dbReference type="Proteomes" id="UP000002019"/>
    </source>
</evidence>
<dbReference type="InterPro" id="IPR001911">
    <property type="entry name" value="Ribosomal_bS21"/>
</dbReference>
<reference evidence="7 8" key="1">
    <citation type="journal article" date="2008" name="J. Bacteriol.">
        <title>'Candidatus Cloacamonas acidaminovorans': genome sequence reconstruction provides a first glimpse of a new bacterial division.</title>
        <authorList>
            <person name="Pelletier E."/>
            <person name="Kreimeyer A."/>
            <person name="Bocs S."/>
            <person name="Rouy Z."/>
            <person name="Gyapay G."/>
            <person name="Chouari R."/>
            <person name="Riviere D."/>
            <person name="Ganesan A."/>
            <person name="Daegelen P."/>
            <person name="Sghir A."/>
            <person name="Cohen G.N."/>
            <person name="Medigue C."/>
            <person name="Weissenbach J."/>
            <person name="Le Paslier D."/>
        </authorList>
    </citation>
    <scope>NUCLEOTIDE SEQUENCE [LARGE SCALE GENOMIC DNA]</scope>
    <source>
        <strain evidence="8">Evry</strain>
    </source>
</reference>
<proteinExistence type="inferred from homology"/>
<accession>B0VJJ2</accession>
<dbReference type="GO" id="GO:1990904">
    <property type="term" value="C:ribonucleoprotein complex"/>
    <property type="evidence" value="ECO:0007669"/>
    <property type="project" value="UniProtKB-KW"/>
</dbReference>
<dbReference type="GO" id="GO:0005840">
    <property type="term" value="C:ribosome"/>
    <property type="evidence" value="ECO:0007669"/>
    <property type="project" value="UniProtKB-KW"/>
</dbReference>
<dbReference type="STRING" id="459349.CLOAM1822"/>
<dbReference type="HAMAP" id="MF_00358">
    <property type="entry name" value="Ribosomal_bS21"/>
    <property type="match status" value="1"/>
</dbReference>
<dbReference type="KEGG" id="caci:CLOAM1822"/>
<dbReference type="PANTHER" id="PTHR21109:SF22">
    <property type="entry name" value="SMALL RIBOSOMAL SUBUNIT PROTEIN BS21"/>
    <property type="match status" value="1"/>
</dbReference>
<dbReference type="PRINTS" id="PR00976">
    <property type="entry name" value="RIBOSOMALS21"/>
</dbReference>
<dbReference type="InterPro" id="IPR038380">
    <property type="entry name" value="Ribosomal_bS21_sf"/>
</dbReference>
<name>B0VJJ2_CLOAI</name>
<evidence type="ECO:0000256" key="3">
    <source>
        <dbReference type="ARBA" id="ARBA00023274"/>
    </source>
</evidence>
<dbReference type="EMBL" id="CU466930">
    <property type="protein sequence ID" value="CAO81652.1"/>
    <property type="molecule type" value="Genomic_DNA"/>
</dbReference>
<dbReference type="GO" id="GO:0006412">
    <property type="term" value="P:translation"/>
    <property type="evidence" value="ECO:0007669"/>
    <property type="project" value="UniProtKB-UniRule"/>
</dbReference>
<dbReference type="GO" id="GO:0003735">
    <property type="term" value="F:structural constituent of ribosome"/>
    <property type="evidence" value="ECO:0007669"/>
    <property type="project" value="InterPro"/>
</dbReference>
<sequence length="72" mass="8701">MVIYLPTVVAKENESFDLLLKRFKKKCEKAAILSEIKKNQAYEKPSVRKKREANVARRKMLKMQRRMQRYLK</sequence>
<gene>
    <name evidence="5 7" type="primary">rpsU</name>
    <name evidence="7" type="ordered locus">CLOAM1822</name>
</gene>
<evidence type="ECO:0000256" key="2">
    <source>
        <dbReference type="ARBA" id="ARBA00022980"/>
    </source>
</evidence>
<dbReference type="PANTHER" id="PTHR21109">
    <property type="entry name" value="MITOCHONDRIAL 28S RIBOSOMAL PROTEIN S21"/>
    <property type="match status" value="1"/>
</dbReference>
<dbReference type="Proteomes" id="UP000002019">
    <property type="component" value="Chromosome"/>
</dbReference>
<dbReference type="NCBIfam" id="TIGR00030">
    <property type="entry name" value="S21p"/>
    <property type="match status" value="1"/>
</dbReference>